<dbReference type="PANTHER" id="PTHR11439">
    <property type="entry name" value="GAG-POL-RELATED RETROTRANSPOSON"/>
    <property type="match status" value="1"/>
</dbReference>
<proteinExistence type="predicted"/>
<feature type="domain" description="Reverse transcriptase Ty1/copia-type" evidence="1">
    <location>
        <begin position="10"/>
        <end position="90"/>
    </location>
</feature>
<keyword evidence="2" id="KW-1185">Reference proteome</keyword>
<dbReference type="InterPro" id="IPR013103">
    <property type="entry name" value="RVT_2"/>
</dbReference>
<organism evidence="2 3">
    <name type="scientific">Camelina sativa</name>
    <name type="common">False flax</name>
    <name type="synonym">Myagrum sativum</name>
    <dbReference type="NCBI Taxonomy" id="90675"/>
    <lineage>
        <taxon>Eukaryota</taxon>
        <taxon>Viridiplantae</taxon>
        <taxon>Streptophyta</taxon>
        <taxon>Embryophyta</taxon>
        <taxon>Tracheophyta</taxon>
        <taxon>Spermatophyta</taxon>
        <taxon>Magnoliopsida</taxon>
        <taxon>eudicotyledons</taxon>
        <taxon>Gunneridae</taxon>
        <taxon>Pentapetalae</taxon>
        <taxon>rosids</taxon>
        <taxon>malvids</taxon>
        <taxon>Brassicales</taxon>
        <taxon>Brassicaceae</taxon>
        <taxon>Camelineae</taxon>
        <taxon>Camelina</taxon>
    </lineage>
</organism>
<sequence>MCPSGICSIVVVLVYVDDIIIASNDDAAVHDLKTLLHSEFKIKDLGPARFFLGLEISRSSEGISVCQRKYAQNLLEDAGLLGCKPSSIPMDPNLRLTKDMGTLLSSPTSYRELIGRLLYLTITRPDITFAVHQLSQFISAPTDIHLQAAHKVLRYLKQNPGQGSSLICWKSEKQCVASRSSTESEYRSMAQETCEIIWLQQLLKDFHITESAPAKLFCDNKSALHIAMNPVFHERTKHIEIDCHTVHDQLKKGTLKALHVPTEEQHADILTKPLHLGPFHHLLQKMSL</sequence>
<dbReference type="CDD" id="cd09272">
    <property type="entry name" value="RNase_HI_RT_Ty1"/>
    <property type="match status" value="1"/>
</dbReference>
<reference evidence="3" key="2">
    <citation type="submission" date="2025-08" db="UniProtKB">
        <authorList>
            <consortium name="RefSeq"/>
        </authorList>
    </citation>
    <scope>IDENTIFICATION</scope>
    <source>
        <tissue evidence="3">Leaf</tissue>
    </source>
</reference>
<protein>
    <submittedName>
        <fullName evidence="3">Uncharacterized protein LOC109132925</fullName>
    </submittedName>
</protein>
<evidence type="ECO:0000259" key="1">
    <source>
        <dbReference type="Pfam" id="PF07727"/>
    </source>
</evidence>
<dbReference type="RefSeq" id="XP_019100930.1">
    <property type="nucleotide sequence ID" value="XM_019245385.1"/>
</dbReference>
<dbReference type="PANTHER" id="PTHR11439:SF498">
    <property type="entry name" value="DNAK FAMILY PROTEIN"/>
    <property type="match status" value="1"/>
</dbReference>
<name>A0ABM1RPJ2_CAMSA</name>
<reference evidence="2" key="1">
    <citation type="journal article" date="2014" name="Nat. Commun.">
        <title>The emerging biofuel crop Camelina sativa retains a highly undifferentiated hexaploid genome structure.</title>
        <authorList>
            <person name="Kagale S."/>
            <person name="Koh C."/>
            <person name="Nixon J."/>
            <person name="Bollina V."/>
            <person name="Clarke W.E."/>
            <person name="Tuteja R."/>
            <person name="Spillane C."/>
            <person name="Robinson S.J."/>
            <person name="Links M.G."/>
            <person name="Clarke C."/>
            <person name="Higgins E.E."/>
            <person name="Huebert T."/>
            <person name="Sharpe A.G."/>
            <person name="Parkin I.A."/>
        </authorList>
    </citation>
    <scope>NUCLEOTIDE SEQUENCE [LARGE SCALE GENOMIC DNA]</scope>
    <source>
        <strain evidence="2">cv. DH55</strain>
    </source>
</reference>
<accession>A0ABM1RPJ2</accession>
<evidence type="ECO:0000313" key="2">
    <source>
        <dbReference type="Proteomes" id="UP000694864"/>
    </source>
</evidence>
<dbReference type="Proteomes" id="UP000694864">
    <property type="component" value="Chromosome 5"/>
</dbReference>
<dbReference type="InterPro" id="IPR043502">
    <property type="entry name" value="DNA/RNA_pol_sf"/>
</dbReference>
<evidence type="ECO:0000313" key="3">
    <source>
        <dbReference type="RefSeq" id="XP_019100930.1"/>
    </source>
</evidence>
<dbReference type="GeneID" id="109132925"/>
<dbReference type="SUPFAM" id="SSF56672">
    <property type="entry name" value="DNA/RNA polymerases"/>
    <property type="match status" value="1"/>
</dbReference>
<gene>
    <name evidence="3" type="primary">LOC109132925</name>
</gene>
<dbReference type="Pfam" id="PF07727">
    <property type="entry name" value="RVT_2"/>
    <property type="match status" value="1"/>
</dbReference>